<evidence type="ECO:0000256" key="2">
    <source>
        <dbReference type="ARBA" id="ARBA00023033"/>
    </source>
</evidence>
<evidence type="ECO:0000313" key="4">
    <source>
        <dbReference type="EMBL" id="MFE9597941.1"/>
    </source>
</evidence>
<proteinExistence type="predicted"/>
<dbReference type="InterPro" id="IPR036188">
    <property type="entry name" value="FAD/NAD-bd_sf"/>
</dbReference>
<gene>
    <name evidence="4" type="ORF">ACFYNQ_05095</name>
</gene>
<keyword evidence="5" id="KW-1185">Reference proteome</keyword>
<dbReference type="InterPro" id="IPR002938">
    <property type="entry name" value="FAD-bd"/>
</dbReference>
<comment type="caution">
    <text evidence="4">The sequence shown here is derived from an EMBL/GenBank/DDBJ whole genome shotgun (WGS) entry which is preliminary data.</text>
</comment>
<dbReference type="PANTHER" id="PTHR13789:SF309">
    <property type="entry name" value="PUTATIVE (AFU_ORTHOLOGUE AFUA_6G14510)-RELATED"/>
    <property type="match status" value="1"/>
</dbReference>
<dbReference type="RefSeq" id="WP_388102951.1">
    <property type="nucleotide sequence ID" value="NZ_JBIAHM010000002.1"/>
</dbReference>
<keyword evidence="1" id="KW-0560">Oxidoreductase</keyword>
<dbReference type="Gene3D" id="3.50.50.60">
    <property type="entry name" value="FAD/NAD(P)-binding domain"/>
    <property type="match status" value="1"/>
</dbReference>
<protein>
    <submittedName>
        <fullName evidence="4">FAD-dependent monooxygenase</fullName>
    </submittedName>
</protein>
<name>A0ABW6LVN0_9ACTN</name>
<accession>A0ABW6LVN0</accession>
<evidence type="ECO:0000313" key="5">
    <source>
        <dbReference type="Proteomes" id="UP001601303"/>
    </source>
</evidence>
<dbReference type="PRINTS" id="PR00420">
    <property type="entry name" value="RNGMNOXGNASE"/>
</dbReference>
<sequence>MKTYRGARTALIVGAGVAGLTTGIALARSGWRVEIAEISPAAATSGWGLCLTGPSLRALDELGLADRCLAAGYGMSGITHVDVDGVAVDEVQLPRLIGAGRPAMVGIARPELHRILHTEAERSGVVLSRGLTVTAMVQGDLVGVEMSDGSARQADLVVGADGIRSAVRGLLGFEAPIDYHGQMVWRALVPRPVWATGVHQFAGKVNTAGLVPISDSRAYVFLTENGVAPNVLPDAELAPRLQQLLEVFPGRVEEFRSLVSASESVVRRPVQTVFLNGAWNNGNCVVIGDAAHAPAPQMASGAALAVEDGLVLAQELGRHESVDAGLEAFVGRRAPRCRTLVQTSVTIADLEQAQRHHEAYPLVDACHRRMAEPV</sequence>
<dbReference type="SUPFAM" id="SSF51905">
    <property type="entry name" value="FAD/NAD(P)-binding domain"/>
    <property type="match status" value="1"/>
</dbReference>
<dbReference type="Gene3D" id="3.30.9.10">
    <property type="entry name" value="D-Amino Acid Oxidase, subunit A, domain 2"/>
    <property type="match status" value="1"/>
</dbReference>
<dbReference type="Pfam" id="PF01494">
    <property type="entry name" value="FAD_binding_3"/>
    <property type="match status" value="1"/>
</dbReference>
<dbReference type="GO" id="GO:0004497">
    <property type="term" value="F:monooxygenase activity"/>
    <property type="evidence" value="ECO:0007669"/>
    <property type="project" value="UniProtKB-KW"/>
</dbReference>
<reference evidence="4 5" key="1">
    <citation type="submission" date="2024-10" db="EMBL/GenBank/DDBJ databases">
        <title>The Natural Products Discovery Center: Release of the First 8490 Sequenced Strains for Exploring Actinobacteria Biosynthetic Diversity.</title>
        <authorList>
            <person name="Kalkreuter E."/>
            <person name="Kautsar S.A."/>
            <person name="Yang D."/>
            <person name="Bader C.D."/>
            <person name="Teijaro C.N."/>
            <person name="Fluegel L."/>
            <person name="Davis C.M."/>
            <person name="Simpson J.R."/>
            <person name="Lauterbach L."/>
            <person name="Steele A.D."/>
            <person name="Gui C."/>
            <person name="Meng S."/>
            <person name="Li G."/>
            <person name="Viehrig K."/>
            <person name="Ye F."/>
            <person name="Su P."/>
            <person name="Kiefer A.F."/>
            <person name="Nichols A."/>
            <person name="Cepeda A.J."/>
            <person name="Yan W."/>
            <person name="Fan B."/>
            <person name="Jiang Y."/>
            <person name="Adhikari A."/>
            <person name="Zheng C.-J."/>
            <person name="Schuster L."/>
            <person name="Cowan T.M."/>
            <person name="Smanski M.J."/>
            <person name="Chevrette M.G."/>
            <person name="De Carvalho L.P.S."/>
            <person name="Shen B."/>
        </authorList>
    </citation>
    <scope>NUCLEOTIDE SEQUENCE [LARGE SCALE GENOMIC DNA]</scope>
    <source>
        <strain evidence="4 5">NPDC006488</strain>
    </source>
</reference>
<dbReference type="InterPro" id="IPR050493">
    <property type="entry name" value="FAD-dep_Monooxygenase_BioMet"/>
</dbReference>
<keyword evidence="2 4" id="KW-0503">Monooxygenase</keyword>
<dbReference type="Proteomes" id="UP001601303">
    <property type="component" value="Unassembled WGS sequence"/>
</dbReference>
<evidence type="ECO:0000259" key="3">
    <source>
        <dbReference type="Pfam" id="PF01494"/>
    </source>
</evidence>
<organism evidence="4 5">
    <name type="scientific">Streptomyces hokutonensis</name>
    <dbReference type="NCBI Taxonomy" id="1306990"/>
    <lineage>
        <taxon>Bacteria</taxon>
        <taxon>Bacillati</taxon>
        <taxon>Actinomycetota</taxon>
        <taxon>Actinomycetes</taxon>
        <taxon>Kitasatosporales</taxon>
        <taxon>Streptomycetaceae</taxon>
        <taxon>Streptomyces</taxon>
    </lineage>
</organism>
<feature type="domain" description="FAD-binding" evidence="3">
    <location>
        <begin position="10"/>
        <end position="343"/>
    </location>
</feature>
<dbReference type="EMBL" id="JBIAHM010000002">
    <property type="protein sequence ID" value="MFE9597941.1"/>
    <property type="molecule type" value="Genomic_DNA"/>
</dbReference>
<evidence type="ECO:0000256" key="1">
    <source>
        <dbReference type="ARBA" id="ARBA00023002"/>
    </source>
</evidence>
<dbReference type="PANTHER" id="PTHR13789">
    <property type="entry name" value="MONOOXYGENASE"/>
    <property type="match status" value="1"/>
</dbReference>